<organism evidence="4 5">
    <name type="scientific">Roseibium album</name>
    <dbReference type="NCBI Taxonomy" id="311410"/>
    <lineage>
        <taxon>Bacteria</taxon>
        <taxon>Pseudomonadati</taxon>
        <taxon>Pseudomonadota</taxon>
        <taxon>Alphaproteobacteria</taxon>
        <taxon>Hyphomicrobiales</taxon>
        <taxon>Stappiaceae</taxon>
        <taxon>Roseibium</taxon>
    </lineage>
</organism>
<dbReference type="SUPFAM" id="SSF53756">
    <property type="entry name" value="UDP-Glycosyltransferase/glycogen phosphorylase"/>
    <property type="match status" value="1"/>
</dbReference>
<protein>
    <submittedName>
        <fullName evidence="4">D-inositol 3-phosphate glycosyltransferase</fullName>
        <ecNumber evidence="4">2.4.1.250</ecNumber>
    </submittedName>
</protein>
<feature type="domain" description="Glycosyltransferase subfamily 4-like N-terminal" evidence="3">
    <location>
        <begin position="31"/>
        <end position="234"/>
    </location>
</feature>
<dbReference type="CDD" id="cd03823">
    <property type="entry name" value="GT4_ExpE7-like"/>
    <property type="match status" value="1"/>
</dbReference>
<dbReference type="AlphaFoldDB" id="A0A0M7A5L8"/>
<dbReference type="GeneID" id="97669897"/>
<sequence length="449" mass="50101">METAATSDDKPESETVRVLVISHGHPELSLGGAEVASYNLHQGLKAVSGSQSFFLARVGDGYPRHGRSALMGVADAEDELLFHADEYDPFLISNRNTSDLQSDLRRFVGSLKPDIVHFHHFIGLGLEALHVVRDALPDSTIFVTLHEFLPICHNHGQMVKTGTHALCRTASPIACHNCFPDIEPGTFLRRKQFVQSMLGLADRFITPSRFLAERYQQWGLPGDKISVIENGLNVREKAEPRRLKNDGDRRSRFAFFGQMTPYKGVDVLLDAVQRIPEDVWGDDASLTIFGGNLERQPEDFRAKIADLIERTGNRVRFAGPYQNKDMPALMRQVDWVLMPSVWWENSPVIIQEAFFHGRPLICSGIGGMAEKVRNGVDGLHFLAGSPEDLSDRMSETLENKDLWNTLRAGIKEPKDYRSSAREHLASYRSAIGSRFSAGPALPGELRQSA</sequence>
<evidence type="ECO:0000259" key="3">
    <source>
        <dbReference type="Pfam" id="PF13439"/>
    </source>
</evidence>
<evidence type="ECO:0000313" key="4">
    <source>
        <dbReference type="EMBL" id="CTQ70425.1"/>
    </source>
</evidence>
<dbReference type="EMBL" id="CXWC01000010">
    <property type="protein sequence ID" value="CTQ70425.1"/>
    <property type="molecule type" value="Genomic_DNA"/>
</dbReference>
<proteinExistence type="predicted"/>
<evidence type="ECO:0000313" key="5">
    <source>
        <dbReference type="Proteomes" id="UP000049983"/>
    </source>
</evidence>
<dbReference type="Proteomes" id="UP000049983">
    <property type="component" value="Unassembled WGS sequence"/>
</dbReference>
<dbReference type="EC" id="2.4.1.250" evidence="4"/>
<dbReference type="InterPro" id="IPR028098">
    <property type="entry name" value="Glyco_trans_4-like_N"/>
</dbReference>
<name>A0A0M7A5L8_9HYPH</name>
<accession>A0A0M7A5L8</accession>
<gene>
    <name evidence="4" type="primary">mshA_1</name>
    <name evidence="4" type="ORF">LA5096_02519</name>
</gene>
<keyword evidence="5" id="KW-1185">Reference proteome</keyword>
<keyword evidence="2 4" id="KW-0808">Transferase</keyword>
<dbReference type="Pfam" id="PF13692">
    <property type="entry name" value="Glyco_trans_1_4"/>
    <property type="match status" value="1"/>
</dbReference>
<dbReference type="PANTHER" id="PTHR12526:SF510">
    <property type="entry name" value="D-INOSITOL 3-PHOSPHATE GLYCOSYLTRANSFERASE"/>
    <property type="match status" value="1"/>
</dbReference>
<dbReference type="STRING" id="311410.LA5095_01264"/>
<keyword evidence="1 4" id="KW-0328">Glycosyltransferase</keyword>
<dbReference type="GO" id="GO:0102710">
    <property type="term" value="F:D-inositol-3-phosphate glycosyltransferase activity"/>
    <property type="evidence" value="ECO:0007669"/>
    <property type="project" value="UniProtKB-EC"/>
</dbReference>
<dbReference type="Pfam" id="PF13439">
    <property type="entry name" value="Glyco_transf_4"/>
    <property type="match status" value="1"/>
</dbReference>
<dbReference type="RefSeq" id="WP_055113144.1">
    <property type="nucleotide sequence ID" value="NZ_CXWA01000001.1"/>
</dbReference>
<dbReference type="OrthoDB" id="9807414at2"/>
<evidence type="ECO:0000256" key="1">
    <source>
        <dbReference type="ARBA" id="ARBA00022676"/>
    </source>
</evidence>
<dbReference type="PANTHER" id="PTHR12526">
    <property type="entry name" value="GLYCOSYLTRANSFERASE"/>
    <property type="match status" value="1"/>
</dbReference>
<evidence type="ECO:0000256" key="2">
    <source>
        <dbReference type="ARBA" id="ARBA00022679"/>
    </source>
</evidence>
<reference evidence="5" key="1">
    <citation type="submission" date="2015-07" db="EMBL/GenBank/DDBJ databases">
        <authorList>
            <person name="Rodrigo-Torres Lidia"/>
            <person name="Arahal R.David."/>
        </authorList>
    </citation>
    <scope>NUCLEOTIDE SEQUENCE [LARGE SCALE GENOMIC DNA]</scope>
    <source>
        <strain evidence="5">CECT 5096</strain>
    </source>
</reference>
<dbReference type="Gene3D" id="3.40.50.2000">
    <property type="entry name" value="Glycogen Phosphorylase B"/>
    <property type="match status" value="2"/>
</dbReference>